<evidence type="ECO:0000256" key="10">
    <source>
        <dbReference type="PIRSR" id="PIRSR000375-1"/>
    </source>
</evidence>
<comment type="cofactor">
    <cofactor evidence="10">
        <name>Fe cation</name>
        <dbReference type="ChEBI" id="CHEBI:24875"/>
    </cofactor>
    <text evidence="10">Binds 1 Fe cation per subunit.</text>
</comment>
<proteinExistence type="inferred from homology"/>
<name>A0A9D2KJ78_9BACT</name>
<gene>
    <name evidence="14" type="primary">nifU</name>
    <name evidence="14" type="ORF">H9962_00290</name>
</gene>
<evidence type="ECO:0000256" key="5">
    <source>
        <dbReference type="ARBA" id="ARBA00023004"/>
    </source>
</evidence>
<dbReference type="Pfam" id="PF04324">
    <property type="entry name" value="Fer2_BFD"/>
    <property type="match status" value="1"/>
</dbReference>
<dbReference type="CDD" id="cd19947">
    <property type="entry name" value="NifU_Fer2_BFD-like"/>
    <property type="match status" value="1"/>
</dbReference>
<evidence type="ECO:0000256" key="6">
    <source>
        <dbReference type="ARBA" id="ARBA00023014"/>
    </source>
</evidence>
<reference evidence="14" key="1">
    <citation type="journal article" date="2021" name="PeerJ">
        <title>Extensive microbial diversity within the chicken gut microbiome revealed by metagenomics and culture.</title>
        <authorList>
            <person name="Gilroy R."/>
            <person name="Ravi A."/>
            <person name="Getino M."/>
            <person name="Pursley I."/>
            <person name="Horton D.L."/>
            <person name="Alikhan N.F."/>
            <person name="Baker D."/>
            <person name="Gharbi K."/>
            <person name="Hall N."/>
            <person name="Watson M."/>
            <person name="Adriaenssens E.M."/>
            <person name="Foster-Nyarko E."/>
            <person name="Jarju S."/>
            <person name="Secka A."/>
            <person name="Antonio M."/>
            <person name="Oren A."/>
            <person name="Chaudhuri R.R."/>
            <person name="La Ragione R."/>
            <person name="Hildebrand F."/>
            <person name="Pallen M.J."/>
        </authorList>
    </citation>
    <scope>NUCLEOTIDE SEQUENCE</scope>
    <source>
        <strain evidence="14">CHK186-16707</strain>
    </source>
</reference>
<comment type="cofactor">
    <cofactor evidence="8">
        <name>[2Fe-2S] cluster</name>
        <dbReference type="ChEBI" id="CHEBI:190135"/>
    </cofactor>
</comment>
<feature type="binding site" evidence="10">
    <location>
        <position position="138"/>
    </location>
    <ligand>
        <name>[2Fe-2S] cluster</name>
        <dbReference type="ChEBI" id="CHEBI:190135"/>
    </ligand>
</feature>
<evidence type="ECO:0000256" key="2">
    <source>
        <dbReference type="ARBA" id="ARBA00015278"/>
    </source>
</evidence>
<dbReference type="Gene3D" id="3.90.1010.10">
    <property type="match status" value="1"/>
</dbReference>
<dbReference type="SUPFAM" id="SSF117916">
    <property type="entry name" value="Fe-S cluster assembly (FSCA) domain-like"/>
    <property type="match status" value="1"/>
</dbReference>
<keyword evidence="4 10" id="KW-0479">Metal-binding</keyword>
<dbReference type="EMBL" id="DXAN01000001">
    <property type="protein sequence ID" value="HJA07619.1"/>
    <property type="molecule type" value="Genomic_DNA"/>
</dbReference>
<reference evidence="14" key="2">
    <citation type="submission" date="2021-04" db="EMBL/GenBank/DDBJ databases">
        <authorList>
            <person name="Gilroy R."/>
        </authorList>
    </citation>
    <scope>NUCLEOTIDE SEQUENCE</scope>
    <source>
        <strain evidence="14">CHK186-16707</strain>
    </source>
</reference>
<dbReference type="PIRSF" id="PIRSF000375">
    <property type="entry name" value="NifU"/>
    <property type="match status" value="1"/>
</dbReference>
<keyword evidence="6 10" id="KW-0411">Iron-sulfur</keyword>
<dbReference type="InterPro" id="IPR041854">
    <property type="entry name" value="BFD-like_2Fe2S-bd_dom_sf"/>
</dbReference>
<dbReference type="NCBIfam" id="TIGR02000">
    <property type="entry name" value="NifU_proper"/>
    <property type="match status" value="1"/>
</dbReference>
<dbReference type="Pfam" id="PF01106">
    <property type="entry name" value="NifU"/>
    <property type="match status" value="1"/>
</dbReference>
<dbReference type="SUPFAM" id="SSF82649">
    <property type="entry name" value="SufE/NifU"/>
    <property type="match status" value="1"/>
</dbReference>
<comment type="caution">
    <text evidence="14">The sequence shown here is derived from an EMBL/GenBank/DDBJ whole genome shotgun (WGS) entry which is preliminary data.</text>
</comment>
<feature type="binding site" evidence="10">
    <location>
        <position position="171"/>
    </location>
    <ligand>
        <name>[2Fe-2S] cluster</name>
        <dbReference type="ChEBI" id="CHEBI:190135"/>
    </ligand>
</feature>
<dbReference type="GO" id="GO:0016226">
    <property type="term" value="P:iron-sulfur cluster assembly"/>
    <property type="evidence" value="ECO:0007669"/>
    <property type="project" value="InterPro"/>
</dbReference>
<accession>A0A9D2KJ78</accession>
<evidence type="ECO:0000256" key="7">
    <source>
        <dbReference type="ARBA" id="ARBA00023231"/>
    </source>
</evidence>
<dbReference type="AlphaFoldDB" id="A0A9D2KJ78"/>
<evidence type="ECO:0000256" key="9">
    <source>
        <dbReference type="PIRNR" id="PIRNR000375"/>
    </source>
</evidence>
<dbReference type="InterPro" id="IPR016217">
    <property type="entry name" value="N_fixation_NifU"/>
</dbReference>
<dbReference type="InterPro" id="IPR034904">
    <property type="entry name" value="FSCA_dom_sf"/>
</dbReference>
<dbReference type="CDD" id="cd06664">
    <property type="entry name" value="IscU_like"/>
    <property type="match status" value="1"/>
</dbReference>
<evidence type="ECO:0000256" key="3">
    <source>
        <dbReference type="ARBA" id="ARBA00022714"/>
    </source>
</evidence>
<feature type="domain" description="BFD-like [2Fe-2S]-binding" evidence="13">
    <location>
        <begin position="134"/>
        <end position="183"/>
    </location>
</feature>
<protein>
    <recommendedName>
        <fullName evidence="2 9">Nitrogen fixation protein NifU</fullName>
    </recommendedName>
</protein>
<sequence>MWDYTDKVREHFLHPRNTGELPDANAIGEVGSLACGDALKLFLKISPEGVIEDARFQTFGCASAIASSSALTELIKGKTVDEAATITNKDIAAYLDGLPKEKMHCSVMGEEALEAAIRNWKGLPPLEHEEEGRLVCKCFGVTENQIRKAVRENNLTTVDEVTNFTKAGGACGDCRDQIQEILDQEKGVRRPLDEIKPVRKAMSNIERMQKVMKVIDEDIRPRLAQDGGNIELVDVDGRTVTVAMRGACASCRASQLTIKELVEKTLREQVDPEITVVEA</sequence>
<feature type="domain" description="NIF system FeS cluster assembly NifU C-terminal" evidence="11">
    <location>
        <begin position="211"/>
        <end position="277"/>
    </location>
</feature>
<keyword evidence="3 10" id="KW-0001">2Fe-2S</keyword>
<comment type="function">
    <text evidence="9">May be involved in the formation or repair of [Fe-S] clusters present in iron-sulfur proteins.</text>
</comment>
<organism evidence="14 15">
    <name type="scientific">Candidatus Mailhella merdigallinarum</name>
    <dbReference type="NCBI Taxonomy" id="2838658"/>
    <lineage>
        <taxon>Bacteria</taxon>
        <taxon>Pseudomonadati</taxon>
        <taxon>Thermodesulfobacteriota</taxon>
        <taxon>Desulfovibrionia</taxon>
        <taxon>Desulfovibrionales</taxon>
        <taxon>Desulfovibrionaceae</taxon>
        <taxon>Mailhella</taxon>
    </lineage>
</organism>
<feature type="domain" description="NIF system FeS cluster assembly NifU N-terminal" evidence="12">
    <location>
        <begin position="4"/>
        <end position="122"/>
    </location>
</feature>
<feature type="binding site" evidence="10">
    <location>
        <position position="105"/>
    </location>
    <ligand>
        <name>Fe cation</name>
        <dbReference type="ChEBI" id="CHEBI:24875"/>
    </ligand>
</feature>
<dbReference type="Proteomes" id="UP000824225">
    <property type="component" value="Unassembled WGS sequence"/>
</dbReference>
<evidence type="ECO:0000313" key="15">
    <source>
        <dbReference type="Proteomes" id="UP000824225"/>
    </source>
</evidence>
<dbReference type="InterPro" id="IPR007419">
    <property type="entry name" value="BFD-like_2Fe2S-bd_dom"/>
</dbReference>
<dbReference type="GO" id="GO:0005506">
    <property type="term" value="F:iron ion binding"/>
    <property type="evidence" value="ECO:0007669"/>
    <property type="project" value="InterPro"/>
</dbReference>
<dbReference type="Gene3D" id="1.10.10.1100">
    <property type="entry name" value="BFD-like [2Fe-2S]-binding domain"/>
    <property type="match status" value="1"/>
</dbReference>
<feature type="binding site" evidence="10">
    <location>
        <position position="174"/>
    </location>
    <ligand>
        <name>[2Fe-2S] cluster</name>
        <dbReference type="ChEBI" id="CHEBI:190135"/>
    </ligand>
</feature>
<evidence type="ECO:0000259" key="13">
    <source>
        <dbReference type="Pfam" id="PF04324"/>
    </source>
</evidence>
<evidence type="ECO:0000259" key="12">
    <source>
        <dbReference type="Pfam" id="PF01592"/>
    </source>
</evidence>
<dbReference type="Pfam" id="PF01592">
    <property type="entry name" value="NifU_N"/>
    <property type="match status" value="1"/>
</dbReference>
<evidence type="ECO:0000313" key="14">
    <source>
        <dbReference type="EMBL" id="HJA07619.1"/>
    </source>
</evidence>
<comment type="cofactor">
    <cofactor evidence="10">
        <name>[2Fe-2S] cluster</name>
        <dbReference type="ChEBI" id="CHEBI:190135"/>
    </cofactor>
    <text evidence="10">Binds 1 [2Fe-2S] cluster per subunit.</text>
</comment>
<dbReference type="InterPro" id="IPR001075">
    <property type="entry name" value="NIF_FeS_clus_asmbl_NifU_C"/>
</dbReference>
<comment type="similarity">
    <text evidence="1 9">Belongs to the NifU family.</text>
</comment>
<feature type="binding site" evidence="10">
    <location>
        <position position="136"/>
    </location>
    <ligand>
        <name>[2Fe-2S] cluster</name>
        <dbReference type="ChEBI" id="CHEBI:190135"/>
    </ligand>
</feature>
<keyword evidence="7 9" id="KW-0535">Nitrogen fixation</keyword>
<evidence type="ECO:0000256" key="8">
    <source>
        <dbReference type="ARBA" id="ARBA00034078"/>
    </source>
</evidence>
<dbReference type="InterPro" id="IPR002871">
    <property type="entry name" value="NIF_FeS_clus_asmbl_NifU_N"/>
</dbReference>
<feature type="binding site" evidence="10">
    <location>
        <position position="35"/>
    </location>
    <ligand>
        <name>Fe cation</name>
        <dbReference type="ChEBI" id="CHEBI:24875"/>
    </ligand>
</feature>
<dbReference type="GO" id="GO:0051537">
    <property type="term" value="F:2 iron, 2 sulfur cluster binding"/>
    <property type="evidence" value="ECO:0007669"/>
    <property type="project" value="UniProtKB-KW"/>
</dbReference>
<feature type="binding site" evidence="10">
    <location>
        <position position="61"/>
    </location>
    <ligand>
        <name>Fe cation</name>
        <dbReference type="ChEBI" id="CHEBI:24875"/>
    </ligand>
</feature>
<evidence type="ECO:0000259" key="11">
    <source>
        <dbReference type="Pfam" id="PF01106"/>
    </source>
</evidence>
<evidence type="ECO:0000256" key="1">
    <source>
        <dbReference type="ARBA" id="ARBA00006420"/>
    </source>
</evidence>
<dbReference type="InterPro" id="IPR010238">
    <property type="entry name" value="NIF_FeS_clus_asmbl_NifU"/>
</dbReference>
<keyword evidence="5 10" id="KW-0408">Iron</keyword>
<dbReference type="Gene3D" id="3.30.300.130">
    <property type="entry name" value="Fe-S cluster assembly (FSCA)"/>
    <property type="match status" value="1"/>
</dbReference>
<evidence type="ECO:0000256" key="4">
    <source>
        <dbReference type="ARBA" id="ARBA00022723"/>
    </source>
</evidence>
<dbReference type="PANTHER" id="PTHR10093">
    <property type="entry name" value="IRON-SULFUR CLUSTER ASSEMBLY ENZYME NIFU HOMOLOG"/>
    <property type="match status" value="1"/>
</dbReference>